<sequence>MSVPNIAGILADRFGFTFTPEQVRETGRTETSTLYTAADDKGHAVELELFDANVAEHLGDDVNTLNSRLALAVHPGAFQPRSVGTTDGDQLFVLREAPTGTPLADLIAKKGATFTDQEVRELLAPVAEAIDDYDLKGLSGFVSRSISPERLLVQPQWSATPVKLTLVGPSTDAAGSDEELAKANVDKFAGVVSLMTGKPADEGTRTCADVLGLAQAQGNQDAQNANVAPNPEDGYRKRPEPYAYGPDGTYTRPTSTAQKKNPWPWIIAILALLLIAIGALWYWTANRGEEWTGAEAQIAEEYPEIVSDKAGKKGWKDLRCEQGTPDPDQEGKIRCANEELGVSVVKYADEFDRDDAVPDPREAVVLGSGECTVNSYELPDANPPAYVMTPQDKPEYLMIINGLNSEEQRLDLPLCQ</sequence>
<dbReference type="EMBL" id="JACMYE010000002">
    <property type="protein sequence ID" value="MBC3178349.1"/>
    <property type="molecule type" value="Genomic_DNA"/>
</dbReference>
<evidence type="ECO:0000256" key="1">
    <source>
        <dbReference type="SAM" id="MobiDB-lite"/>
    </source>
</evidence>
<evidence type="ECO:0000313" key="6">
    <source>
        <dbReference type="Proteomes" id="UP000642876"/>
    </source>
</evidence>
<organism evidence="4 5">
    <name type="scientific">Corynebacterium lujinxingii</name>
    <dbReference type="NCBI Taxonomy" id="2763010"/>
    <lineage>
        <taxon>Bacteria</taxon>
        <taxon>Bacillati</taxon>
        <taxon>Actinomycetota</taxon>
        <taxon>Actinomycetes</taxon>
        <taxon>Mycobacteriales</taxon>
        <taxon>Corynebacteriaceae</taxon>
        <taxon>Corynebacterium</taxon>
    </lineage>
</organism>
<dbReference type="AlphaFoldDB" id="A0A7H0JY39"/>
<dbReference type="Proteomes" id="UP000642876">
    <property type="component" value="Unassembled WGS sequence"/>
</dbReference>
<evidence type="ECO:0000256" key="2">
    <source>
        <dbReference type="SAM" id="Phobius"/>
    </source>
</evidence>
<evidence type="ECO:0000313" key="4">
    <source>
        <dbReference type="EMBL" id="QNP89955.1"/>
    </source>
</evidence>
<feature type="transmembrane region" description="Helical" evidence="2">
    <location>
        <begin position="263"/>
        <end position="283"/>
    </location>
</feature>
<reference evidence="5 6" key="1">
    <citation type="submission" date="2020-08" db="EMBL/GenBank/DDBJ databases">
        <title>novel species in genus Corynebacterium.</title>
        <authorList>
            <person name="Zhang G."/>
        </authorList>
    </citation>
    <scope>NUCLEOTIDE SEQUENCE [LARGE SCALE GENOMIC DNA]</scope>
    <source>
        <strain evidence="5 6">zg-917</strain>
        <strain evidence="4">Zg-917</strain>
    </source>
</reference>
<gene>
    <name evidence="3" type="ORF">H7348_03290</name>
    <name evidence="4" type="ORF">IAU68_09905</name>
</gene>
<evidence type="ECO:0000313" key="5">
    <source>
        <dbReference type="Proteomes" id="UP000516235"/>
    </source>
</evidence>
<evidence type="ECO:0000313" key="3">
    <source>
        <dbReference type="EMBL" id="MBC3178349.1"/>
    </source>
</evidence>
<dbReference type="Proteomes" id="UP000516235">
    <property type="component" value="Chromosome"/>
</dbReference>
<keyword evidence="2" id="KW-0472">Membrane</keyword>
<evidence type="ECO:0008006" key="7">
    <source>
        <dbReference type="Google" id="ProtNLM"/>
    </source>
</evidence>
<proteinExistence type="predicted"/>
<keyword evidence="2" id="KW-0812">Transmembrane</keyword>
<keyword evidence="2" id="KW-1133">Transmembrane helix</keyword>
<dbReference type="EMBL" id="CP061032">
    <property type="protein sequence ID" value="QNP89955.1"/>
    <property type="molecule type" value="Genomic_DNA"/>
</dbReference>
<protein>
    <recommendedName>
        <fullName evidence="7">Serine/threonine protein kinase</fullName>
    </recommendedName>
</protein>
<dbReference type="RefSeq" id="WP_171193721.1">
    <property type="nucleotide sequence ID" value="NZ_CP061032.1"/>
</dbReference>
<accession>A0A7H0JY39</accession>
<name>A0A7H0JY39_9CORY</name>
<keyword evidence="6" id="KW-1185">Reference proteome</keyword>
<feature type="region of interest" description="Disordered" evidence="1">
    <location>
        <begin position="218"/>
        <end position="238"/>
    </location>
</feature>
<dbReference type="KEGG" id="cluj:IAU68_09905"/>